<gene>
    <name evidence="7" type="ORF">ACK2TP_15705</name>
</gene>
<dbReference type="NCBIfam" id="TIGR00691">
    <property type="entry name" value="spoT_relA"/>
    <property type="match status" value="1"/>
</dbReference>
<dbReference type="SMART" id="SM00471">
    <property type="entry name" value="HDc"/>
    <property type="match status" value="1"/>
</dbReference>
<comment type="pathway">
    <text evidence="1">Purine metabolism.</text>
</comment>
<evidence type="ECO:0000313" key="7">
    <source>
        <dbReference type="EMBL" id="MFN2977215.1"/>
    </source>
</evidence>
<evidence type="ECO:0000259" key="6">
    <source>
        <dbReference type="PROSITE" id="PS51880"/>
    </source>
</evidence>
<dbReference type="CDD" id="cd01668">
    <property type="entry name" value="TGS_RSH"/>
    <property type="match status" value="1"/>
</dbReference>
<feature type="domain" description="ACT" evidence="4">
    <location>
        <begin position="873"/>
        <end position="948"/>
    </location>
</feature>
<proteinExistence type="inferred from homology"/>
<evidence type="ECO:0000259" key="5">
    <source>
        <dbReference type="PROSITE" id="PS51831"/>
    </source>
</evidence>
<dbReference type="Pfam" id="PF02824">
    <property type="entry name" value="TGS"/>
    <property type="match status" value="1"/>
</dbReference>
<name>A0ABW9KQQ0_9BACT</name>
<dbReference type="Gene3D" id="1.10.3210.10">
    <property type="entry name" value="Hypothetical protein af1432"/>
    <property type="match status" value="1"/>
</dbReference>
<dbReference type="InterPro" id="IPR002912">
    <property type="entry name" value="ACT_dom"/>
</dbReference>
<feature type="domain" description="HD" evidence="5">
    <location>
        <begin position="169"/>
        <end position="268"/>
    </location>
</feature>
<dbReference type="PANTHER" id="PTHR21262:SF31">
    <property type="entry name" value="GTP PYROPHOSPHOKINASE"/>
    <property type="match status" value="1"/>
</dbReference>
<dbReference type="SUPFAM" id="SSF55021">
    <property type="entry name" value="ACT-like"/>
    <property type="match status" value="1"/>
</dbReference>
<feature type="region of interest" description="Disordered" evidence="3">
    <location>
        <begin position="679"/>
        <end position="726"/>
    </location>
</feature>
<organism evidence="7 8">
    <name type="scientific">Terriglobus aquaticus</name>
    <dbReference type="NCBI Taxonomy" id="940139"/>
    <lineage>
        <taxon>Bacteria</taxon>
        <taxon>Pseudomonadati</taxon>
        <taxon>Acidobacteriota</taxon>
        <taxon>Terriglobia</taxon>
        <taxon>Terriglobales</taxon>
        <taxon>Acidobacteriaceae</taxon>
        <taxon>Terriglobus</taxon>
    </lineage>
</organism>
<feature type="region of interest" description="Disordered" evidence="3">
    <location>
        <begin position="1"/>
        <end position="43"/>
    </location>
</feature>
<dbReference type="Pfam" id="PF13291">
    <property type="entry name" value="ACT_4"/>
    <property type="match status" value="1"/>
</dbReference>
<dbReference type="CDD" id="cd04876">
    <property type="entry name" value="ACT_RelA-SpoT"/>
    <property type="match status" value="1"/>
</dbReference>
<comment type="caution">
    <text evidence="7">The sequence shown here is derived from an EMBL/GenBank/DDBJ whole genome shotgun (WGS) entry which is preliminary data.</text>
</comment>
<dbReference type="SMART" id="SM00954">
    <property type="entry name" value="RelA_SpoT"/>
    <property type="match status" value="1"/>
</dbReference>
<dbReference type="PROSITE" id="PS51880">
    <property type="entry name" value="TGS"/>
    <property type="match status" value="1"/>
</dbReference>
<dbReference type="PROSITE" id="PS51671">
    <property type="entry name" value="ACT"/>
    <property type="match status" value="1"/>
</dbReference>
<dbReference type="Proteomes" id="UP001634747">
    <property type="component" value="Unassembled WGS sequence"/>
</dbReference>
<dbReference type="Pfam" id="PF04607">
    <property type="entry name" value="RelA_SpoT"/>
    <property type="match status" value="1"/>
</dbReference>
<dbReference type="CDD" id="cd05399">
    <property type="entry name" value="NT_Rel-Spo_like"/>
    <property type="match status" value="1"/>
</dbReference>
<sequence length="949" mass="104215">MGVPRTAIPSANQVIGAIPTSDSGRNLEAALPAPAPMQPANSVRRPGVLAAPLAPALEDLTTAASTLPAEPADSLAEPSGLLDPLPPGSEAADPEPEHGATCAAQNPTSATYLAGFPAELTTKIDTDFQRLLDTLHANRPGDDLGVIRDAWQFCLQQHTGQKRASGEPYVIHPLEVGQILAEMKMDATAIAAGLLHDAVEDTPVTSAEIARRFGPQVAHIVEGVTKLDRIKFANKEDHQAENIRKMLLAMVTDIRVVIIKMADRLHNMRTLAHLRPEKQQKIARETLDIFAPLAHRLGMGKLRGEFEDLAFQYVDPNAYLRLAQEVEQIRNRGGEQLLETIAEQITAQLHRHGLPGRVEFRIKRLYSIQQKVQAHITHGGSPDIAQVHDLYAVRVITSTMQDCYAILGLLHSLWRPVPGRIKDFIAMPRPNLYQSLHTTLVAEGGHQFEVQIRTEEMHRIAEDGIAAHWKYKANESVSAKDEQRLAWVRQLMEWQREMTDPNEFMSTLKIDLYPEEVYTFTPKGKVIVLPKDASPIDFAYTIHTEVGHSTTGAKVNGRIVPLRHRLRNGDIVEITTQAGHTPSRDWLTFTKSSRARNKIKHWLNEHQRERAIEIGRKLLEREARKFGASLKKATEADYTRVATEYGLGGPNGVENDLLSAIGFGKLSSRQILNRLIPGSTTQPETATESSPLTQSSSTLNSGAATNTTGQPTNFDPAKAGLPGNQIGKLTDDARRIYFSKGTESLQVEGQNDLLIYRARCCNPIRGEEIIGYVTRGKGVAVHARTCSNVQNLLYESDRRINVEWSPTPEDLAAQAARDAEKNGTPLSSTAGTDPNPASAASGKPGKQGTGKNPVPSALSPAPSAQRATRYPVRIVVTCEDRSGMLKELTATISDDDTNIRSVDTQQNPDGTTANVEFVVETLDLRHLTRLTTNLRQVPGVREVHRVSKI</sequence>
<evidence type="ECO:0000256" key="1">
    <source>
        <dbReference type="ARBA" id="ARBA00025704"/>
    </source>
</evidence>
<dbReference type="SUPFAM" id="SSF109604">
    <property type="entry name" value="HD-domain/PDEase-like"/>
    <property type="match status" value="1"/>
</dbReference>
<dbReference type="InterPro" id="IPR045865">
    <property type="entry name" value="ACT-like_dom_sf"/>
</dbReference>
<dbReference type="InterPro" id="IPR012675">
    <property type="entry name" value="Beta-grasp_dom_sf"/>
</dbReference>
<dbReference type="InterPro" id="IPR033655">
    <property type="entry name" value="TGS_RelA/SpoT"/>
</dbReference>
<evidence type="ECO:0000313" key="8">
    <source>
        <dbReference type="Proteomes" id="UP001634747"/>
    </source>
</evidence>
<dbReference type="PROSITE" id="PS51831">
    <property type="entry name" value="HD"/>
    <property type="match status" value="1"/>
</dbReference>
<comment type="similarity">
    <text evidence="2">Belongs to the relA/spoT family.</text>
</comment>
<dbReference type="CDD" id="cd00077">
    <property type="entry name" value="HDc"/>
    <property type="match status" value="1"/>
</dbReference>
<protein>
    <submittedName>
        <fullName evidence="7">RelA/SpoT family protein</fullName>
    </submittedName>
</protein>
<feature type="region of interest" description="Disordered" evidence="3">
    <location>
        <begin position="69"/>
        <end position="103"/>
    </location>
</feature>
<dbReference type="InterPro" id="IPR007685">
    <property type="entry name" value="RelA_SpoT"/>
</dbReference>
<evidence type="ECO:0000256" key="3">
    <source>
        <dbReference type="SAM" id="MobiDB-lite"/>
    </source>
</evidence>
<dbReference type="InterPro" id="IPR003607">
    <property type="entry name" value="HD/PDEase_dom"/>
</dbReference>
<dbReference type="PANTHER" id="PTHR21262">
    <property type="entry name" value="GUANOSINE-3',5'-BIS DIPHOSPHATE 3'-PYROPHOSPHOHYDROLASE"/>
    <property type="match status" value="1"/>
</dbReference>
<dbReference type="InterPro" id="IPR043519">
    <property type="entry name" value="NT_sf"/>
</dbReference>
<keyword evidence="8" id="KW-1185">Reference proteome</keyword>
<dbReference type="InterPro" id="IPR004095">
    <property type="entry name" value="TGS"/>
</dbReference>
<dbReference type="InterPro" id="IPR004811">
    <property type="entry name" value="RelA/Spo_fam"/>
</dbReference>
<feature type="compositionally biased region" description="Low complexity" evidence="3">
    <location>
        <begin position="855"/>
        <end position="864"/>
    </location>
</feature>
<feature type="region of interest" description="Disordered" evidence="3">
    <location>
        <begin position="813"/>
        <end position="866"/>
    </location>
</feature>
<dbReference type="SUPFAM" id="SSF81271">
    <property type="entry name" value="TGS-like"/>
    <property type="match status" value="1"/>
</dbReference>
<dbReference type="InterPro" id="IPR012676">
    <property type="entry name" value="TGS-like"/>
</dbReference>
<evidence type="ECO:0000259" key="4">
    <source>
        <dbReference type="PROSITE" id="PS51671"/>
    </source>
</evidence>
<feature type="compositionally biased region" description="Polar residues" evidence="3">
    <location>
        <begin position="679"/>
        <end position="713"/>
    </location>
</feature>
<evidence type="ECO:0000256" key="2">
    <source>
        <dbReference type="RuleBase" id="RU003847"/>
    </source>
</evidence>
<dbReference type="InterPro" id="IPR006674">
    <property type="entry name" value="HD_domain"/>
</dbReference>
<dbReference type="SUPFAM" id="SSF81301">
    <property type="entry name" value="Nucleotidyltransferase"/>
    <property type="match status" value="1"/>
</dbReference>
<dbReference type="Pfam" id="PF13328">
    <property type="entry name" value="HD_4"/>
    <property type="match status" value="1"/>
</dbReference>
<dbReference type="Gene3D" id="3.30.460.10">
    <property type="entry name" value="Beta Polymerase, domain 2"/>
    <property type="match status" value="1"/>
</dbReference>
<dbReference type="EMBL" id="JBJYXY010000001">
    <property type="protein sequence ID" value="MFN2977215.1"/>
    <property type="molecule type" value="Genomic_DNA"/>
</dbReference>
<comment type="function">
    <text evidence="2">In eubacteria ppGpp (guanosine 3'-diphosphate 5'-diphosphate) is a mediator of the stringent response that coordinates a variety of cellular activities in response to changes in nutritional abundance.</text>
</comment>
<dbReference type="RefSeq" id="WP_263414615.1">
    <property type="nucleotide sequence ID" value="NZ_BAABBH010000001.1"/>
</dbReference>
<accession>A0ABW9KQQ0</accession>
<dbReference type="Gene3D" id="3.30.70.260">
    <property type="match status" value="1"/>
</dbReference>
<reference evidence="7 8" key="1">
    <citation type="submission" date="2024-12" db="EMBL/GenBank/DDBJ databases">
        <authorList>
            <person name="Lee Y."/>
        </authorList>
    </citation>
    <scope>NUCLEOTIDE SEQUENCE [LARGE SCALE GENOMIC DNA]</scope>
    <source>
        <strain evidence="7 8">03SUJ4</strain>
    </source>
</reference>
<feature type="domain" description="TGS" evidence="6">
    <location>
        <begin position="515"/>
        <end position="576"/>
    </location>
</feature>
<dbReference type="Gene3D" id="3.10.20.30">
    <property type="match status" value="1"/>
</dbReference>